<dbReference type="GO" id="GO:0003341">
    <property type="term" value="P:cilium movement"/>
    <property type="evidence" value="ECO:0007669"/>
    <property type="project" value="InterPro"/>
</dbReference>
<dbReference type="InterPro" id="IPR001611">
    <property type="entry name" value="Leu-rich_rpt"/>
</dbReference>
<dbReference type="CDD" id="cd06469">
    <property type="entry name" value="p23_DYX1C1_like"/>
    <property type="match status" value="1"/>
</dbReference>
<dbReference type="Pfam" id="PF04969">
    <property type="entry name" value="CS"/>
    <property type="match status" value="1"/>
</dbReference>
<dbReference type="InterPro" id="IPR037894">
    <property type="entry name" value="CS_DYX1C1"/>
</dbReference>
<dbReference type="InterPro" id="IPR008978">
    <property type="entry name" value="HSP20-like_chaperone"/>
</dbReference>
<dbReference type="Pfam" id="PF13516">
    <property type="entry name" value="LRR_6"/>
    <property type="match status" value="1"/>
</dbReference>
<proteinExistence type="predicted"/>
<evidence type="ECO:0000259" key="9">
    <source>
        <dbReference type="PROSITE" id="PS51203"/>
    </source>
</evidence>
<dbReference type="InterPro" id="IPR057207">
    <property type="entry name" value="FBXL15_LRR"/>
</dbReference>
<dbReference type="InterPro" id="IPR007052">
    <property type="entry name" value="CS_dom"/>
</dbReference>
<comment type="caution">
    <text evidence="10">The sequence shown here is derived from an EMBL/GenBank/DDBJ whole genome shotgun (WGS) entry which is preliminary data.</text>
</comment>
<dbReference type="Gene3D" id="2.60.40.790">
    <property type="match status" value="1"/>
</dbReference>
<dbReference type="InterPro" id="IPR006553">
    <property type="entry name" value="Leu-rich_rpt_Cys-con_subtyp"/>
</dbReference>
<feature type="region of interest" description="Disordered" evidence="8">
    <location>
        <begin position="94"/>
        <end position="115"/>
    </location>
</feature>
<dbReference type="SUPFAM" id="SSF49764">
    <property type="entry name" value="HSP20-like chaperones"/>
    <property type="match status" value="1"/>
</dbReference>
<dbReference type="SUPFAM" id="SSF52047">
    <property type="entry name" value="RNI-like"/>
    <property type="match status" value="1"/>
</dbReference>
<name>A0A2J8A2C2_9CHLO</name>
<sequence>MPLTPQYTWSETEASLEVTVEVPGVSGSKADVFASDAFLKINCPPYLFALDLHKEVDDSRSSATIVPRGVVFKLFKPNMGNVCLRLRPAGRGLPAANEDASPSRVPHEPAYPPPSLWRPHNLKEMATRPSDTLQDLCIAAVVGAWDTIPVAAVEALPSDLMQPPAAPPLDPLQRVFDELVATGRFALSDLARFKELDLDTVVLIGRVDVKDERLRSLDRCSRLRSLDLTGCSQLGDKGVEALRLHRGLRHLKLNHCVAITDAAMQHLRGLTGLQELELRGCEGLTGEGLMQLAGLTGLRRLDLDQCVSIKGGLQHLTHLLRLTSLRLGWCSFLTDMEVAWLRPPWAAELRELTLAHTQVGWDAWLWRGGGRPQEKAKAAGLKPQGLNRFLHFGSGPWLRLERARTSPGPCLARPWGSGLELPVWAPEHAQREPGACTRAPRCGTVSTSGAPLPAVVGGGAVGDEGLAGLASLRQLTRLDLTGCARLTDAAALAIARMSALQVLSLDRCDQIGNTGWGMGGAGRPVGGRVLSLNHTAVTSACCRELGGLQWLQSLSLCGTRVGEAAVARLKARAHPHLIIKHSPAPPAPPARILA</sequence>
<evidence type="ECO:0000256" key="6">
    <source>
        <dbReference type="ARBA" id="ARBA00024190"/>
    </source>
</evidence>
<evidence type="ECO:0000256" key="5">
    <source>
        <dbReference type="ARBA" id="ARBA00023273"/>
    </source>
</evidence>
<evidence type="ECO:0000256" key="4">
    <source>
        <dbReference type="ARBA" id="ARBA00022902"/>
    </source>
</evidence>
<dbReference type="Gene3D" id="3.80.10.10">
    <property type="entry name" value="Ribonuclease Inhibitor"/>
    <property type="match status" value="2"/>
</dbReference>
<evidence type="ECO:0000313" key="10">
    <source>
        <dbReference type="EMBL" id="PNH06669.1"/>
    </source>
</evidence>
<dbReference type="GO" id="GO:0031146">
    <property type="term" value="P:SCF-dependent proteasomal ubiquitin-dependent protein catabolic process"/>
    <property type="evidence" value="ECO:0007669"/>
    <property type="project" value="TreeGrafter"/>
</dbReference>
<dbReference type="GO" id="GO:0120293">
    <property type="term" value="C:dynein axonemal particle"/>
    <property type="evidence" value="ECO:0007669"/>
    <property type="project" value="UniProtKB-SubCell"/>
</dbReference>
<dbReference type="InterPro" id="IPR032675">
    <property type="entry name" value="LRR_dom_sf"/>
</dbReference>
<comment type="subcellular location">
    <subcellularLocation>
        <location evidence="2">Cell projection</location>
        <location evidence="2">Neuron projection</location>
    </subcellularLocation>
    <subcellularLocation>
        <location evidence="1">Cytoplasm</location>
        <location evidence="1">Cytoskeleton</location>
        <location evidence="1">Cilium axoneme</location>
    </subcellularLocation>
    <subcellularLocation>
        <location evidence="6">Dynein axonemal particle</location>
    </subcellularLocation>
</comment>
<evidence type="ECO:0000256" key="7">
    <source>
        <dbReference type="ARBA" id="ARBA00024430"/>
    </source>
</evidence>
<keyword evidence="11" id="KW-1185">Reference proteome</keyword>
<dbReference type="EMBL" id="PGGS01000221">
    <property type="protein sequence ID" value="PNH06669.1"/>
    <property type="molecule type" value="Genomic_DNA"/>
</dbReference>
<evidence type="ECO:0000256" key="3">
    <source>
        <dbReference type="ARBA" id="ARBA00022803"/>
    </source>
</evidence>
<keyword evidence="4" id="KW-0524">Neurogenesis</keyword>
<dbReference type="GO" id="GO:0019005">
    <property type="term" value="C:SCF ubiquitin ligase complex"/>
    <property type="evidence" value="ECO:0007669"/>
    <property type="project" value="TreeGrafter"/>
</dbReference>
<organism evidence="10 11">
    <name type="scientific">Tetrabaena socialis</name>
    <dbReference type="NCBI Taxonomy" id="47790"/>
    <lineage>
        <taxon>Eukaryota</taxon>
        <taxon>Viridiplantae</taxon>
        <taxon>Chlorophyta</taxon>
        <taxon>core chlorophytes</taxon>
        <taxon>Chlorophyceae</taxon>
        <taxon>CS clade</taxon>
        <taxon>Chlamydomonadales</taxon>
        <taxon>Tetrabaenaceae</taxon>
        <taxon>Tetrabaena</taxon>
    </lineage>
</organism>
<evidence type="ECO:0000256" key="2">
    <source>
        <dbReference type="ARBA" id="ARBA00004487"/>
    </source>
</evidence>
<gene>
    <name evidence="10" type="ORF">TSOC_006930</name>
</gene>
<keyword evidence="5" id="KW-0966">Cell projection</keyword>
<dbReference type="PROSITE" id="PS51203">
    <property type="entry name" value="CS"/>
    <property type="match status" value="1"/>
</dbReference>
<accession>A0A2J8A2C2</accession>
<feature type="domain" description="CS" evidence="9">
    <location>
        <begin position="2"/>
        <end position="87"/>
    </location>
</feature>
<dbReference type="PANTHER" id="PTHR13318">
    <property type="entry name" value="PARTNER OF PAIRED, ISOFORM B-RELATED"/>
    <property type="match status" value="1"/>
</dbReference>
<evidence type="ECO:0000313" key="11">
    <source>
        <dbReference type="Proteomes" id="UP000236333"/>
    </source>
</evidence>
<protein>
    <recommendedName>
        <fullName evidence="7">Dynein axonemal assembly factor 4</fullName>
    </recommendedName>
</protein>
<evidence type="ECO:0000256" key="1">
    <source>
        <dbReference type="ARBA" id="ARBA00004430"/>
    </source>
</evidence>
<dbReference type="GO" id="GO:0005930">
    <property type="term" value="C:axoneme"/>
    <property type="evidence" value="ECO:0007669"/>
    <property type="project" value="UniProtKB-SubCell"/>
</dbReference>
<keyword evidence="3" id="KW-0802">TPR repeat</keyword>
<dbReference type="OrthoDB" id="541896at2759"/>
<dbReference type="Pfam" id="PF25372">
    <property type="entry name" value="DUF7885"/>
    <property type="match status" value="1"/>
</dbReference>
<reference evidence="10 11" key="1">
    <citation type="journal article" date="2017" name="Mol. Biol. Evol.">
        <title>The 4-celled Tetrabaena socialis nuclear genome reveals the essential components for genetic control of cell number at the origin of multicellularity in the volvocine lineage.</title>
        <authorList>
            <person name="Featherston J."/>
            <person name="Arakaki Y."/>
            <person name="Hanschen E.R."/>
            <person name="Ferris P.J."/>
            <person name="Michod R.E."/>
            <person name="Olson B.J.S.C."/>
            <person name="Nozaki H."/>
            <person name="Durand P.M."/>
        </authorList>
    </citation>
    <scope>NUCLEOTIDE SEQUENCE [LARGE SCALE GENOMIC DNA]</scope>
    <source>
        <strain evidence="10 11">NIES-571</strain>
    </source>
</reference>
<dbReference type="AlphaFoldDB" id="A0A2J8A2C2"/>
<dbReference type="Proteomes" id="UP000236333">
    <property type="component" value="Unassembled WGS sequence"/>
</dbReference>
<dbReference type="SMART" id="SM00367">
    <property type="entry name" value="LRR_CC"/>
    <property type="match status" value="5"/>
</dbReference>
<evidence type="ECO:0000256" key="8">
    <source>
        <dbReference type="SAM" id="MobiDB-lite"/>
    </source>
</evidence>